<sequence>MKIKNLLLLSVLSLTLISCSNTNEVNKSDTNYSEASNVVYANPGESNFMADEPDPWEPFNRRMYYFNYQIERLIITPIVNTYKFITPDFVEDRISNFFKNAKVLNTMANSAFQFKGRKSMKALGRFTINTVLGLGGLFDVASKMGMPKPYEDFGLTLAYYGVGRGPYLVLPILGPTYLRDAFGVGVDSVVAGKSDIYKRMYLFDSALVNYTDASLFVLKGIDLRKNINFHYHQTNSPFEYEYVRYLYSKYRGIQEATSKQ</sequence>
<dbReference type="RefSeq" id="WP_029597725.1">
    <property type="nucleotide sequence ID" value="NZ_CP022122.1"/>
</dbReference>
<feature type="chain" id="PRO_5015049473" description="VacJ family lipoprotein" evidence="3">
    <location>
        <begin position="21"/>
        <end position="260"/>
    </location>
</feature>
<feature type="signal peptide" evidence="3">
    <location>
        <begin position="1"/>
        <end position="20"/>
    </location>
</feature>
<evidence type="ECO:0000313" key="5">
    <source>
        <dbReference type="Proteomes" id="UP000054800"/>
    </source>
</evidence>
<dbReference type="EMBL" id="LMVH01000001">
    <property type="protein sequence ID" value="KUL97988.1"/>
    <property type="molecule type" value="Genomic_DNA"/>
</dbReference>
<dbReference type="GO" id="GO:0016020">
    <property type="term" value="C:membrane"/>
    <property type="evidence" value="ECO:0007669"/>
    <property type="project" value="InterPro"/>
</dbReference>
<evidence type="ECO:0008006" key="6">
    <source>
        <dbReference type="Google" id="ProtNLM"/>
    </source>
</evidence>
<organism evidence="4 5">
    <name type="scientific">Fusobacterium nucleatum subsp. nucleatum</name>
    <dbReference type="NCBI Taxonomy" id="76856"/>
    <lineage>
        <taxon>Bacteria</taxon>
        <taxon>Fusobacteriati</taxon>
        <taxon>Fusobacteriota</taxon>
        <taxon>Fusobacteriia</taxon>
        <taxon>Fusobacteriales</taxon>
        <taxon>Fusobacteriaceae</taxon>
        <taxon>Fusobacterium</taxon>
    </lineage>
</organism>
<dbReference type="PANTHER" id="PTHR30035:SF3">
    <property type="entry name" value="INTERMEMBRANE PHOSPHOLIPID TRANSPORT SYSTEM LIPOPROTEIN MLAA"/>
    <property type="match status" value="1"/>
</dbReference>
<proteinExistence type="inferred from homology"/>
<protein>
    <recommendedName>
        <fullName evidence="6">VacJ family lipoprotein</fullName>
    </recommendedName>
</protein>
<evidence type="ECO:0000256" key="2">
    <source>
        <dbReference type="ARBA" id="ARBA00022729"/>
    </source>
</evidence>
<dbReference type="Pfam" id="PF04333">
    <property type="entry name" value="MlaA"/>
    <property type="match status" value="1"/>
</dbReference>
<comment type="caution">
    <text evidence="4">The sequence shown here is derived from an EMBL/GenBank/DDBJ whole genome shotgun (WGS) entry which is preliminary data.</text>
</comment>
<dbReference type="AlphaFoldDB" id="A0A101K5S9"/>
<name>A0A101K5S9_FUSNC</name>
<comment type="similarity">
    <text evidence="1">Belongs to the MlaA family.</text>
</comment>
<accession>A0A101K5S9</accession>
<evidence type="ECO:0000256" key="3">
    <source>
        <dbReference type="SAM" id="SignalP"/>
    </source>
</evidence>
<dbReference type="PRINTS" id="PR01805">
    <property type="entry name" value="VACJLIPOPROT"/>
</dbReference>
<keyword evidence="2 3" id="KW-0732">Signal</keyword>
<dbReference type="InterPro" id="IPR007428">
    <property type="entry name" value="MlaA"/>
</dbReference>
<dbReference type="GO" id="GO:0120010">
    <property type="term" value="P:intermembrane phospholipid transfer"/>
    <property type="evidence" value="ECO:0007669"/>
    <property type="project" value="TreeGrafter"/>
</dbReference>
<reference evidence="4 5" key="1">
    <citation type="submission" date="2015-10" db="EMBL/GenBank/DDBJ databases">
        <authorList>
            <person name="Gilbert D.G."/>
        </authorList>
    </citation>
    <scope>NUCLEOTIDE SEQUENCE [LARGE SCALE GENOMIC DNA]</scope>
    <source>
        <strain evidence="4 5">ChDC F311</strain>
    </source>
</reference>
<gene>
    <name evidence="4" type="ORF">RO03_00140</name>
</gene>
<dbReference type="PANTHER" id="PTHR30035">
    <property type="entry name" value="LIPOPROTEIN VACJ-RELATED"/>
    <property type="match status" value="1"/>
</dbReference>
<evidence type="ECO:0000313" key="4">
    <source>
        <dbReference type="EMBL" id="KUL97988.1"/>
    </source>
</evidence>
<dbReference type="PROSITE" id="PS51257">
    <property type="entry name" value="PROKAR_LIPOPROTEIN"/>
    <property type="match status" value="1"/>
</dbReference>
<dbReference type="OrthoDB" id="9785326at2"/>
<evidence type="ECO:0000256" key="1">
    <source>
        <dbReference type="ARBA" id="ARBA00010634"/>
    </source>
</evidence>
<dbReference type="GeneID" id="79783290"/>
<dbReference type="Proteomes" id="UP000054800">
    <property type="component" value="Unassembled WGS sequence"/>
</dbReference>